<sequence>MAASHNILESSLIAQETIQRIDMGKKDIKPHEISLSEVESFDQMSHYLRSPTPQSSSSLEQTLPIAKSIPLNYREFDVPLPLVSHVRNVYTEKIEGSRNILELISKNNTVSPETLTEIDHLIDYLRKLCDHLRPTLDDLSSNTQDLAVYQAKYAENVSTKFIFLSEFLSHMKMQDRHIIVLISERELMEVIEVFLRAHNFCYSRADRPGLVSDCSGDSRMRVTILLSSERSYQIKTSDIIIAFDSSYSRIAHLAKLKSGIDTSNLSVSVIHLVITHSIQHLERELQPLTKDTAGKLQLFKLIHTAADKVGIIPRNYQEPPGAAKAVAQFYIQGEVQGSWPLGSLPDLDENIKHFQKDQISMLYGSSEELQHMKSELHSITPASLKRYSVSKNKDENFRFSDLSKRQKTEYSRDRSPKNPFTNDKSPKTTQKPSLEEDESNCPEIKFNSSIQNIVGGLENQISLTQKLNSIKIQLRDLEEVEVELRQINKDLESRRLDLEKSIRVIQPKYQEAIVERGIYENEKNLALIREANLRRTLLDRESTLAQVKKEKEETDKELKNVREALLSSSIPELRELEKMRIEVSRLKAENDLLNKQKIINQTDFDYMQTNYQKASTSAAAAQTQLRVLQGDLETLKIKAGDNAVKIHQIQHDNTIREFQLIIRGLRSEKAVLQRQVEKITDQYNIAVSGRPHTRSTSIPRSPRLGGDVASPRPMGRIINSHNTTSAIVGGISRGSSPVPVEFGAGHRNVVASYGERSRGNTPQRTENTYFKRAGNKLR</sequence>
<dbReference type="Gene3D" id="3.40.50.12360">
    <property type="match status" value="1"/>
</dbReference>
<accession>N1JFS4</accession>
<dbReference type="AlphaFoldDB" id="N1JFS4"/>
<proteinExistence type="predicted"/>
<dbReference type="EMBL" id="CAUH01005783">
    <property type="protein sequence ID" value="CCU82073.1"/>
    <property type="molecule type" value="Genomic_DNA"/>
</dbReference>
<evidence type="ECO:0000313" key="4">
    <source>
        <dbReference type="Proteomes" id="UP000015441"/>
    </source>
</evidence>
<evidence type="ECO:0000313" key="3">
    <source>
        <dbReference type="EMBL" id="CCU82073.1"/>
    </source>
</evidence>
<dbReference type="eggNOG" id="ENOG502S6DU">
    <property type="taxonomic scope" value="Eukaryota"/>
</dbReference>
<dbReference type="InterPro" id="IPR038609">
    <property type="entry name" value="HDA1_su2/3_sf"/>
</dbReference>
<keyword evidence="4" id="KW-1185">Reference proteome</keyword>
<dbReference type="OrthoDB" id="3647690at2759"/>
<reference evidence="3 4" key="1">
    <citation type="journal article" date="2010" name="Science">
        <title>Genome expansion and gene loss in powdery mildew fungi reveal tradeoffs in extreme parasitism.</title>
        <authorList>
            <person name="Spanu P.D."/>
            <person name="Abbott J.C."/>
            <person name="Amselem J."/>
            <person name="Burgis T.A."/>
            <person name="Soanes D.M."/>
            <person name="Stueber K."/>
            <person name="Ver Loren van Themaat E."/>
            <person name="Brown J.K.M."/>
            <person name="Butcher S.A."/>
            <person name="Gurr S.J."/>
            <person name="Lebrun M.-H."/>
            <person name="Ridout C.J."/>
            <person name="Schulze-Lefert P."/>
            <person name="Talbot N.J."/>
            <person name="Ahmadinejad N."/>
            <person name="Ametz C."/>
            <person name="Barton G.R."/>
            <person name="Benjdia M."/>
            <person name="Bidzinski P."/>
            <person name="Bindschedler L.V."/>
            <person name="Both M."/>
            <person name="Brewer M.T."/>
            <person name="Cadle-Davidson L."/>
            <person name="Cadle-Davidson M.M."/>
            <person name="Collemare J."/>
            <person name="Cramer R."/>
            <person name="Frenkel O."/>
            <person name="Godfrey D."/>
            <person name="Harriman J."/>
            <person name="Hoede C."/>
            <person name="King B.C."/>
            <person name="Klages S."/>
            <person name="Kleemann J."/>
            <person name="Knoll D."/>
            <person name="Koti P.S."/>
            <person name="Kreplak J."/>
            <person name="Lopez-Ruiz F.J."/>
            <person name="Lu X."/>
            <person name="Maekawa T."/>
            <person name="Mahanil S."/>
            <person name="Micali C."/>
            <person name="Milgroom M.G."/>
            <person name="Montana G."/>
            <person name="Noir S."/>
            <person name="O'Connell R.J."/>
            <person name="Oberhaensli S."/>
            <person name="Parlange F."/>
            <person name="Pedersen C."/>
            <person name="Quesneville H."/>
            <person name="Reinhardt R."/>
            <person name="Rott M."/>
            <person name="Sacristan S."/>
            <person name="Schmidt S.M."/>
            <person name="Schoen M."/>
            <person name="Skamnioti P."/>
            <person name="Sommer H."/>
            <person name="Stephens A."/>
            <person name="Takahara H."/>
            <person name="Thordal-Christensen H."/>
            <person name="Vigouroux M."/>
            <person name="Wessling R."/>
            <person name="Wicker T."/>
            <person name="Panstruga R."/>
        </authorList>
    </citation>
    <scope>NUCLEOTIDE SEQUENCE [LARGE SCALE GENOMIC DNA]</scope>
    <source>
        <strain evidence="3">DH14</strain>
    </source>
</reference>
<keyword evidence="1" id="KW-0175">Coiled coil</keyword>
<feature type="coiled-coil region" evidence="1">
    <location>
        <begin position="470"/>
        <end position="497"/>
    </location>
</feature>
<dbReference type="STRING" id="546991.N1JFS4"/>
<dbReference type="Proteomes" id="UP000015441">
    <property type="component" value="Unassembled WGS sequence"/>
</dbReference>
<name>N1JFS4_BLUG1</name>
<feature type="coiled-coil region" evidence="1">
    <location>
        <begin position="544"/>
        <end position="638"/>
    </location>
</feature>
<protein>
    <submittedName>
        <fullName evidence="3">Uncharacterized protein</fullName>
    </submittedName>
</protein>
<feature type="region of interest" description="Disordered" evidence="2">
    <location>
        <begin position="753"/>
        <end position="778"/>
    </location>
</feature>
<feature type="compositionally biased region" description="Polar residues" evidence="2">
    <location>
        <begin position="418"/>
        <end position="432"/>
    </location>
</feature>
<evidence type="ECO:0000256" key="2">
    <source>
        <dbReference type="SAM" id="MobiDB-lite"/>
    </source>
</evidence>
<dbReference type="HOGENOM" id="CLU_353811_0_0_1"/>
<evidence type="ECO:0000256" key="1">
    <source>
        <dbReference type="SAM" id="Coils"/>
    </source>
</evidence>
<feature type="region of interest" description="Disordered" evidence="2">
    <location>
        <begin position="398"/>
        <end position="440"/>
    </location>
</feature>
<dbReference type="InParanoid" id="N1JFS4"/>
<feature type="compositionally biased region" description="Polar residues" evidence="2">
    <location>
        <begin position="759"/>
        <end position="768"/>
    </location>
</feature>
<comment type="caution">
    <text evidence="3">The sequence shown here is derived from an EMBL/GenBank/DDBJ whole genome shotgun (WGS) entry which is preliminary data.</text>
</comment>
<gene>
    <name evidence="3" type="ORF">BGHDH14_bgh01616</name>
</gene>
<feature type="compositionally biased region" description="Basic and acidic residues" evidence="2">
    <location>
        <begin position="398"/>
        <end position="416"/>
    </location>
</feature>
<organism evidence="3 4">
    <name type="scientific">Blumeria graminis f. sp. hordei (strain DH14)</name>
    <name type="common">Barley powdery mildew</name>
    <name type="synonym">Oidium monilioides f. sp. hordei</name>
    <dbReference type="NCBI Taxonomy" id="546991"/>
    <lineage>
        <taxon>Eukaryota</taxon>
        <taxon>Fungi</taxon>
        <taxon>Dikarya</taxon>
        <taxon>Ascomycota</taxon>
        <taxon>Pezizomycotina</taxon>
        <taxon>Leotiomycetes</taxon>
        <taxon>Erysiphales</taxon>
        <taxon>Erysiphaceae</taxon>
        <taxon>Blumeria</taxon>
        <taxon>Blumeria hordei</taxon>
    </lineage>
</organism>
<feature type="region of interest" description="Disordered" evidence="2">
    <location>
        <begin position="689"/>
        <end position="713"/>
    </location>
</feature>